<proteinExistence type="predicted"/>
<dbReference type="Proteomes" id="UP000785679">
    <property type="component" value="Unassembled WGS sequence"/>
</dbReference>
<organism evidence="1 2">
    <name type="scientific">Halteria grandinella</name>
    <dbReference type="NCBI Taxonomy" id="5974"/>
    <lineage>
        <taxon>Eukaryota</taxon>
        <taxon>Sar</taxon>
        <taxon>Alveolata</taxon>
        <taxon>Ciliophora</taxon>
        <taxon>Intramacronucleata</taxon>
        <taxon>Spirotrichea</taxon>
        <taxon>Stichotrichia</taxon>
        <taxon>Sporadotrichida</taxon>
        <taxon>Halteriidae</taxon>
        <taxon>Halteria</taxon>
    </lineage>
</organism>
<name>A0A8J8NWK0_HALGN</name>
<evidence type="ECO:0000313" key="1">
    <source>
        <dbReference type="EMBL" id="TNV82898.1"/>
    </source>
</evidence>
<accession>A0A8J8NWK0</accession>
<protein>
    <submittedName>
        <fullName evidence="1">Uncharacterized protein</fullName>
    </submittedName>
</protein>
<sequence length="627" mass="73102">MGLKTRQQLIEYLPNLSVTEFSKLGLSESQASAIMRNSNKALQIQCKTSTRIFPRLASKYLQFEIIGYAFVRHEISDLSKLCLNFRQLMIANFQLFKQSLLKAEKKVIRSVFQLLDQRCLSKKYLLCYDKRYQDSYIDETDCSRLLAGRLYFYSIQMNHNQLFMLNLFQPQKVRIHDCDDIAYLFQRLPTSVTWLELTNCKKLRNNPVNRKFKKLRLFNCYYTLDILTKCATATESLTVDTQSLNLPVVLDYLSQLECKQIIIKTASLNNEYLKLFFNRDSKALKFIQFADTFSIISVSSLEKYKWAFKYFTSKSINRVVEISQSDGFKNVRELSNRPFSILQSKSEYIKESIYFDSYVCLPKADITYLAMLAYHTIKGLKVGLICNFAALATEKLILREIIIRVGVDSQYIPQISDIVKKSKDTLRSLTCTGDVDLTPLRNSQELRRLNIEGNTTNANLEVIETFYNLEDLTTNNYSIIEMIKYSKTIKTVSFRDARENLKFPFSVKTVHFQCSSSFKYIQSFLEQNPFIREVSTELMNWHEFAQLLHKFPHIKFNSICYYDHFFNLSNSMVTCILSISNLVANPLNPITFCMDFYTKGSLINTNCLGHILKQQPMNFSLITNNYY</sequence>
<evidence type="ECO:0000313" key="2">
    <source>
        <dbReference type="Proteomes" id="UP000785679"/>
    </source>
</evidence>
<gene>
    <name evidence="1" type="ORF">FGO68_gene7630</name>
</gene>
<comment type="caution">
    <text evidence="1">The sequence shown here is derived from an EMBL/GenBank/DDBJ whole genome shotgun (WGS) entry which is preliminary data.</text>
</comment>
<dbReference type="EMBL" id="RRYP01004393">
    <property type="protein sequence ID" value="TNV82898.1"/>
    <property type="molecule type" value="Genomic_DNA"/>
</dbReference>
<reference evidence="1" key="1">
    <citation type="submission" date="2019-06" db="EMBL/GenBank/DDBJ databases">
        <authorList>
            <person name="Zheng W."/>
        </authorList>
    </citation>
    <scope>NUCLEOTIDE SEQUENCE</scope>
    <source>
        <strain evidence="1">QDHG01</strain>
    </source>
</reference>
<keyword evidence="2" id="KW-1185">Reference proteome</keyword>
<dbReference type="AlphaFoldDB" id="A0A8J8NWK0"/>